<dbReference type="Proteomes" id="UP000702544">
    <property type="component" value="Unassembled WGS sequence"/>
</dbReference>
<keyword evidence="1" id="KW-0802">TPR repeat</keyword>
<reference evidence="4 5" key="1">
    <citation type="submission" date="2020-01" db="EMBL/GenBank/DDBJ databases">
        <title>Genomes assembled from Gulf of Kutch pelagic sediment metagenomes.</title>
        <authorList>
            <person name="Chandrashekar M."/>
            <person name="Mahajan M.S."/>
            <person name="Dave K.J."/>
            <person name="Vatsa P."/>
            <person name="Nathani N.M."/>
        </authorList>
    </citation>
    <scope>NUCLEOTIDE SEQUENCE [LARGE SCALE GENOMIC DNA]</scope>
    <source>
        <strain evidence="4">KS3-K002</strain>
    </source>
</reference>
<dbReference type="InterPro" id="IPR011990">
    <property type="entry name" value="TPR-like_helical_dom_sf"/>
</dbReference>
<proteinExistence type="predicted"/>
<evidence type="ECO:0000313" key="5">
    <source>
        <dbReference type="Proteomes" id="UP000702544"/>
    </source>
</evidence>
<dbReference type="Gene3D" id="1.25.40.10">
    <property type="entry name" value="Tetratricopeptide repeat domain"/>
    <property type="match status" value="2"/>
</dbReference>
<feature type="compositionally biased region" description="Pro residues" evidence="2">
    <location>
        <begin position="55"/>
        <end position="67"/>
    </location>
</feature>
<comment type="caution">
    <text evidence="4">The sequence shown here is derived from an EMBL/GenBank/DDBJ whole genome shotgun (WGS) entry which is preliminary data.</text>
</comment>
<feature type="region of interest" description="Disordered" evidence="2">
    <location>
        <begin position="55"/>
        <end position="74"/>
    </location>
</feature>
<keyword evidence="3" id="KW-1133">Transmembrane helix</keyword>
<evidence type="ECO:0000256" key="3">
    <source>
        <dbReference type="SAM" id="Phobius"/>
    </source>
</evidence>
<feature type="repeat" description="TPR" evidence="1">
    <location>
        <begin position="369"/>
        <end position="402"/>
    </location>
</feature>
<evidence type="ECO:0000256" key="2">
    <source>
        <dbReference type="SAM" id="MobiDB-lite"/>
    </source>
</evidence>
<protein>
    <submittedName>
        <fullName evidence="4">Tetratricopeptide repeat protein</fullName>
    </submittedName>
</protein>
<organism evidence="4 5">
    <name type="scientific">Candidatus Kutchimonas denitrificans</name>
    <dbReference type="NCBI Taxonomy" id="3056748"/>
    <lineage>
        <taxon>Bacteria</taxon>
        <taxon>Pseudomonadati</taxon>
        <taxon>Gemmatimonadota</taxon>
        <taxon>Gemmatimonadia</taxon>
        <taxon>Candidatus Palauibacterales</taxon>
        <taxon>Candidatus Palauibacteraceae</taxon>
        <taxon>Candidatus Kutchimonas</taxon>
    </lineage>
</organism>
<dbReference type="PANTHER" id="PTHR44998:SF1">
    <property type="entry name" value="UDP-N-ACETYLGLUCOSAMINE--PEPTIDE N-ACETYLGLUCOSAMINYLTRANSFERASE 110 KDA SUBUNIT"/>
    <property type="match status" value="1"/>
</dbReference>
<evidence type="ECO:0000256" key="1">
    <source>
        <dbReference type="PROSITE-ProRule" id="PRU00339"/>
    </source>
</evidence>
<dbReference type="EMBL" id="JAACAK010000016">
    <property type="protein sequence ID" value="NIR73838.1"/>
    <property type="molecule type" value="Genomic_DNA"/>
</dbReference>
<feature type="transmembrane region" description="Helical" evidence="3">
    <location>
        <begin position="12"/>
        <end position="34"/>
    </location>
</feature>
<dbReference type="SUPFAM" id="SSF48452">
    <property type="entry name" value="TPR-like"/>
    <property type="match status" value="1"/>
</dbReference>
<keyword evidence="3" id="KW-0812">Transmembrane</keyword>
<sequence length="723" mass="79289">MSAVKRTNWPYWARFSALATASLGLLFFFIIGFLPQRFLLELDFAESGIGYPAITPPVPAPPPPPRTSPATRPITRGPAERLWAEYVPLVESGCEAAALDLLSSYVAGHPDDGDARLEYGRALWRAGRPRAAMDVYEASVDASDPAARRELARLYIAARRWGRALSLYAALVEGWPDDPELIREYAEAATWAERYRLADRLYAELVEGGPNLPEDRVRWARVLYWAGYPERADRILDGLPDNYTSAGVDSLRLAIATALPPPEVHAVGPLERARALAMTGAVDSALTLYRIEMMERPSADTLLLELADVFEYRAGMPDSAMAYLRAYLARHPDARPVRLRLARLLAWSGRLQEAESVASTILGAQPHHVEALTLLGDVRRWRGDSGGARAAYRRALELDPDAAAAAEGLAALDARLAAELGRRGRIGPGGDVEHFADNDGFRTMRWQGDWWFGTPASRLGLELGVERVAGHDLAGVAVDEIALDLRAVTERWWELGRWHTAASIGLWVPSAEAIEPVLAVALSTPDWGGSAFRLHYEHGPAHRETRTFEAFAGRLRADVAGLEFFRPLAAGWEISATGRVAVLSGLDDTNLRGDASLAVRHRTDSGWSLGYETRGLGFSNPAPIGWRRVYWDPEWYWSHAAAVGWQGQPMPGLTVAAEGLAGHAWVKERGRAVETAAQVALTGDLSYSVGPWTIGGRTVLSQSRADGYRAFRFELSATRTLAR</sequence>
<dbReference type="AlphaFoldDB" id="A0AAE4Z5D0"/>
<dbReference type="PROSITE" id="PS50005">
    <property type="entry name" value="TPR"/>
    <property type="match status" value="1"/>
</dbReference>
<dbReference type="PANTHER" id="PTHR44998">
    <property type="match status" value="1"/>
</dbReference>
<evidence type="ECO:0000313" key="4">
    <source>
        <dbReference type="EMBL" id="NIR73838.1"/>
    </source>
</evidence>
<keyword evidence="3" id="KW-0472">Membrane</keyword>
<dbReference type="Pfam" id="PF14559">
    <property type="entry name" value="TPR_19"/>
    <property type="match status" value="1"/>
</dbReference>
<name>A0AAE4Z5D0_9BACT</name>
<gene>
    <name evidence="4" type="ORF">GWO12_01795</name>
</gene>
<accession>A0AAE4Z5D0</accession>
<dbReference type="Pfam" id="PF13432">
    <property type="entry name" value="TPR_16"/>
    <property type="match status" value="1"/>
</dbReference>
<dbReference type="InterPro" id="IPR019734">
    <property type="entry name" value="TPR_rpt"/>
</dbReference>